<accession>A0A811UIZ7</accession>
<reference evidence="2" key="1">
    <citation type="submission" date="2020-11" db="EMBL/GenBank/DDBJ databases">
        <authorList>
            <person name="Whitehead M."/>
        </authorList>
    </citation>
    <scope>NUCLEOTIDE SEQUENCE</scope>
    <source>
        <strain evidence="2">EGII</strain>
    </source>
</reference>
<gene>
    <name evidence="2" type="ORF">CCAP1982_LOCUS7348</name>
</gene>
<organism evidence="2 3">
    <name type="scientific">Ceratitis capitata</name>
    <name type="common">Mediterranean fruit fly</name>
    <name type="synonym">Tephritis capitata</name>
    <dbReference type="NCBI Taxonomy" id="7213"/>
    <lineage>
        <taxon>Eukaryota</taxon>
        <taxon>Metazoa</taxon>
        <taxon>Ecdysozoa</taxon>
        <taxon>Arthropoda</taxon>
        <taxon>Hexapoda</taxon>
        <taxon>Insecta</taxon>
        <taxon>Pterygota</taxon>
        <taxon>Neoptera</taxon>
        <taxon>Endopterygota</taxon>
        <taxon>Diptera</taxon>
        <taxon>Brachycera</taxon>
        <taxon>Muscomorpha</taxon>
        <taxon>Tephritoidea</taxon>
        <taxon>Tephritidae</taxon>
        <taxon>Ceratitis</taxon>
        <taxon>Ceratitis</taxon>
    </lineage>
</organism>
<keyword evidence="1" id="KW-0472">Membrane</keyword>
<feature type="transmembrane region" description="Helical" evidence="1">
    <location>
        <begin position="9"/>
        <end position="31"/>
    </location>
</feature>
<sequence length="88" mass="9929">KFQQPDTKLILPVAAAICHYLSVMFCNFVSSKLVRKFTYAPASASSLVLLLLRQCCKSNFYGQHKKMVASVLKHKHCMSVCMYLSIVL</sequence>
<protein>
    <submittedName>
        <fullName evidence="2">(Mediterranean fruit fly) hypothetical protein</fullName>
    </submittedName>
</protein>
<proteinExistence type="predicted"/>
<keyword evidence="3" id="KW-1185">Reference proteome</keyword>
<evidence type="ECO:0000313" key="2">
    <source>
        <dbReference type="EMBL" id="CAD6998794.1"/>
    </source>
</evidence>
<keyword evidence="1" id="KW-0812">Transmembrane</keyword>
<evidence type="ECO:0000256" key="1">
    <source>
        <dbReference type="SAM" id="Phobius"/>
    </source>
</evidence>
<dbReference type="Proteomes" id="UP000606786">
    <property type="component" value="Unassembled WGS sequence"/>
</dbReference>
<dbReference type="AlphaFoldDB" id="A0A811UIZ7"/>
<comment type="caution">
    <text evidence="2">The sequence shown here is derived from an EMBL/GenBank/DDBJ whole genome shotgun (WGS) entry which is preliminary data.</text>
</comment>
<feature type="non-terminal residue" evidence="2">
    <location>
        <position position="1"/>
    </location>
</feature>
<dbReference type="EMBL" id="CAJHJT010000012">
    <property type="protein sequence ID" value="CAD6998794.1"/>
    <property type="molecule type" value="Genomic_DNA"/>
</dbReference>
<keyword evidence="1" id="KW-1133">Transmembrane helix</keyword>
<evidence type="ECO:0000313" key="3">
    <source>
        <dbReference type="Proteomes" id="UP000606786"/>
    </source>
</evidence>
<name>A0A811UIZ7_CERCA</name>